<dbReference type="InterPro" id="IPR036390">
    <property type="entry name" value="WH_DNA-bd_sf"/>
</dbReference>
<dbReference type="SUPFAM" id="SSF46785">
    <property type="entry name" value="Winged helix' DNA-binding domain"/>
    <property type="match status" value="1"/>
</dbReference>
<dbReference type="EMBL" id="CP147846">
    <property type="protein sequence ID" value="WXG70233.1"/>
    <property type="molecule type" value="Genomic_DNA"/>
</dbReference>
<dbReference type="InterPro" id="IPR000835">
    <property type="entry name" value="HTH_MarR-typ"/>
</dbReference>
<dbReference type="InterPro" id="IPR036388">
    <property type="entry name" value="WH-like_DNA-bd_sf"/>
</dbReference>
<organism evidence="5 6">
    <name type="scientific">Rhodococcus sovatensis</name>
    <dbReference type="NCBI Taxonomy" id="1805840"/>
    <lineage>
        <taxon>Bacteria</taxon>
        <taxon>Bacillati</taxon>
        <taxon>Actinomycetota</taxon>
        <taxon>Actinomycetes</taxon>
        <taxon>Mycobacteriales</taxon>
        <taxon>Nocardiaceae</taxon>
        <taxon>Rhodococcus</taxon>
    </lineage>
</organism>
<gene>
    <name evidence="5" type="ORF">WDS16_06860</name>
</gene>
<keyword evidence="3" id="KW-0804">Transcription</keyword>
<evidence type="ECO:0000313" key="6">
    <source>
        <dbReference type="Proteomes" id="UP001432000"/>
    </source>
</evidence>
<feature type="domain" description="HTH marR-type" evidence="4">
    <location>
        <begin position="13"/>
        <end position="144"/>
    </location>
</feature>
<sequence length="151" mass="16767">MTPTEPMRRVGGADRLLSALERAVSERMRLALELEGLDLEEWRVLSFLSDGDGHTMADTAEFALLPPPTLTKVVNRLVSNNLVHRRTGTVDRRQVLIRTTARGQRKFEDVAGVVESVHRALFASDADREVFETALSTALENARSSTVTVDH</sequence>
<evidence type="ECO:0000256" key="1">
    <source>
        <dbReference type="ARBA" id="ARBA00023015"/>
    </source>
</evidence>
<evidence type="ECO:0000256" key="2">
    <source>
        <dbReference type="ARBA" id="ARBA00023125"/>
    </source>
</evidence>
<name>A0ABZ2PM32_9NOCA</name>
<evidence type="ECO:0000259" key="4">
    <source>
        <dbReference type="PROSITE" id="PS50995"/>
    </source>
</evidence>
<reference evidence="5 6" key="1">
    <citation type="submission" date="2024-03" db="EMBL/GenBank/DDBJ databases">
        <title>Natural products discovery in diverse microorganisms through a two-stage MS feature dereplication strategy.</title>
        <authorList>
            <person name="Zhang R."/>
        </authorList>
    </citation>
    <scope>NUCLEOTIDE SEQUENCE [LARGE SCALE GENOMIC DNA]</scope>
    <source>
        <strain evidence="5 6">18930</strain>
    </source>
</reference>
<proteinExistence type="predicted"/>
<dbReference type="Proteomes" id="UP001432000">
    <property type="component" value="Chromosome"/>
</dbReference>
<dbReference type="PANTHER" id="PTHR33164:SF64">
    <property type="entry name" value="TRANSCRIPTIONAL REGULATOR SLYA"/>
    <property type="match status" value="1"/>
</dbReference>
<evidence type="ECO:0000313" key="5">
    <source>
        <dbReference type="EMBL" id="WXG70233.1"/>
    </source>
</evidence>
<evidence type="ECO:0000256" key="3">
    <source>
        <dbReference type="ARBA" id="ARBA00023163"/>
    </source>
</evidence>
<dbReference type="PROSITE" id="PS50995">
    <property type="entry name" value="HTH_MARR_2"/>
    <property type="match status" value="1"/>
</dbReference>
<protein>
    <submittedName>
        <fullName evidence="5">MarR family transcriptional regulator</fullName>
    </submittedName>
</protein>
<dbReference type="SMART" id="SM00347">
    <property type="entry name" value="HTH_MARR"/>
    <property type="match status" value="1"/>
</dbReference>
<dbReference type="Gene3D" id="1.10.10.10">
    <property type="entry name" value="Winged helix-like DNA-binding domain superfamily/Winged helix DNA-binding domain"/>
    <property type="match status" value="1"/>
</dbReference>
<dbReference type="InterPro" id="IPR039422">
    <property type="entry name" value="MarR/SlyA-like"/>
</dbReference>
<accession>A0ABZ2PM32</accession>
<keyword evidence="1" id="KW-0805">Transcription regulation</keyword>
<dbReference type="RefSeq" id="WP_338891496.1">
    <property type="nucleotide sequence ID" value="NZ_CP147846.1"/>
</dbReference>
<keyword evidence="6" id="KW-1185">Reference proteome</keyword>
<dbReference type="PANTHER" id="PTHR33164">
    <property type="entry name" value="TRANSCRIPTIONAL REGULATOR, MARR FAMILY"/>
    <property type="match status" value="1"/>
</dbReference>
<keyword evidence="2" id="KW-0238">DNA-binding</keyword>
<dbReference type="Pfam" id="PF12802">
    <property type="entry name" value="MarR_2"/>
    <property type="match status" value="1"/>
</dbReference>